<dbReference type="Proteomes" id="UP000823405">
    <property type="component" value="Unassembled WGS sequence"/>
</dbReference>
<keyword evidence="10" id="KW-0520">NAD</keyword>
<dbReference type="Pfam" id="PF00293">
    <property type="entry name" value="NUDIX"/>
    <property type="match status" value="1"/>
</dbReference>
<dbReference type="Gene3D" id="3.90.79.20">
    <property type="match status" value="1"/>
</dbReference>
<dbReference type="InterPro" id="IPR020084">
    <property type="entry name" value="NUDIX_hydrolase_CS"/>
</dbReference>
<feature type="compositionally biased region" description="Low complexity" evidence="18">
    <location>
        <begin position="113"/>
        <end position="122"/>
    </location>
</feature>
<evidence type="ECO:0000256" key="9">
    <source>
        <dbReference type="ARBA" id="ARBA00022857"/>
    </source>
</evidence>
<dbReference type="InterPro" id="IPR002110">
    <property type="entry name" value="Ankyrin_rpt"/>
</dbReference>
<keyword evidence="9" id="KW-0521">NADP</keyword>
<keyword evidence="17" id="KW-0040">ANK repeat</keyword>
<dbReference type="PROSITE" id="PS51462">
    <property type="entry name" value="NUDIX"/>
    <property type="match status" value="1"/>
</dbReference>
<evidence type="ECO:0000256" key="1">
    <source>
        <dbReference type="ARBA" id="ARBA00001946"/>
    </source>
</evidence>
<dbReference type="GO" id="GO:0019677">
    <property type="term" value="P:NAD+ catabolic process"/>
    <property type="evidence" value="ECO:0007669"/>
    <property type="project" value="TreeGrafter"/>
</dbReference>
<evidence type="ECO:0000256" key="10">
    <source>
        <dbReference type="ARBA" id="ARBA00023027"/>
    </source>
</evidence>
<keyword evidence="6" id="KW-0479">Metal-binding</keyword>
<dbReference type="PANTHER" id="PTHR42904:SF6">
    <property type="entry name" value="NAD-CAPPED RNA HYDROLASE NUDT12"/>
    <property type="match status" value="1"/>
</dbReference>
<evidence type="ECO:0000256" key="4">
    <source>
        <dbReference type="ARBA" id="ARBA00009595"/>
    </source>
</evidence>
<dbReference type="SUPFAM" id="SSF48403">
    <property type="entry name" value="Ankyrin repeat"/>
    <property type="match status" value="1"/>
</dbReference>
<protein>
    <recommendedName>
        <fullName evidence="12">NAD-capped RNA hydrolase NUDT12</fullName>
        <ecNumber evidence="5">3.6.1.22</ecNumber>
    </recommendedName>
    <alternativeName>
        <fullName evidence="13">NADH pyrophosphatase NUDT12</fullName>
    </alternativeName>
    <alternativeName>
        <fullName evidence="14">Nucleoside diphosphate-linked moiety X motif 12</fullName>
    </alternativeName>
</protein>
<comment type="caution">
    <text evidence="20">The sequence shown here is derived from an EMBL/GenBank/DDBJ whole genome shotgun (WGS) entry which is preliminary data.</text>
</comment>
<evidence type="ECO:0000256" key="13">
    <source>
        <dbReference type="ARBA" id="ARBA00030313"/>
    </source>
</evidence>
<comment type="subunit">
    <text evidence="16">Homodimer. Homodimerization is essential for its catalytic activity and protein stability. Interacts (via ANK repeats) with BLMH.</text>
</comment>
<dbReference type="CDD" id="cd03429">
    <property type="entry name" value="NUDIX_NADH_pyrophosphatase_Nudt13"/>
    <property type="match status" value="1"/>
</dbReference>
<evidence type="ECO:0000256" key="14">
    <source>
        <dbReference type="ARBA" id="ARBA00031178"/>
    </source>
</evidence>
<dbReference type="AlphaFoldDB" id="A0A9P6R3X8"/>
<sequence length="531" mass="58323">MSQQTPDVFEAAASGQLDALKSLGRIHLEARNDRGWTPLMLAARYGHASVVEFLLSNAKVDASQVNKHGKTAAELADFWGSTEAIAVFDRLAPNKNRVQHSVGSPFAPPPSTSSPSANPMAAGAGLVAGTQKLSSTSNSSSIAEWWNKWSVKELNPIQFTGATHNRSSFLRTDKEYLQESVQSPTTRFVIFADHGVLFKSSTRALAFVTYEDIKHLLGSDPVNNLPDGLVLAFLGVDETGNAQPQQEGEVLVRGRRGVGYWALDLSARNSTQDLKDAIETWTNTYTEKHGHYMAEMRPAAFGLTYQESGLVAQARSVVDWNKRNQFCAGCGRKNLSLEGGHKRSCPPTLTKDGEEVPSDCLAHRGVQNFTYPRTDPVVIVCVISKDNERVLLGRQAIWPKGMYSCLAGFVEPGESLEEAARREVKEESGVRLGHVRYHSSQPWPFPNSLMMGCHAEAVNENIDITQEDKELEDAKWFTRAQILEALRSARGSTWGKPSEDGSLRLSPPTAIAHHILKAWATEEGEIPLSKM</sequence>
<dbReference type="InterPro" id="IPR049734">
    <property type="entry name" value="NudC-like_C"/>
</dbReference>
<evidence type="ECO:0000256" key="12">
    <source>
        <dbReference type="ARBA" id="ARBA00023869"/>
    </source>
</evidence>
<keyword evidence="7" id="KW-0378">Hydrolase</keyword>
<dbReference type="Gene3D" id="1.25.40.20">
    <property type="entry name" value="Ankyrin repeat-containing domain"/>
    <property type="match status" value="1"/>
</dbReference>
<dbReference type="GO" id="GO:0005829">
    <property type="term" value="C:cytosol"/>
    <property type="evidence" value="ECO:0007669"/>
    <property type="project" value="TreeGrafter"/>
</dbReference>
<dbReference type="InterPro" id="IPR050241">
    <property type="entry name" value="NAD-cap_RNA_hydrolase_NudC"/>
</dbReference>
<comment type="cofactor">
    <cofactor evidence="1">
        <name>Mg(2+)</name>
        <dbReference type="ChEBI" id="CHEBI:18420"/>
    </cofactor>
</comment>
<dbReference type="PROSITE" id="PS50297">
    <property type="entry name" value="ANK_REP_REGION"/>
    <property type="match status" value="1"/>
</dbReference>
<comment type="cofactor">
    <cofactor evidence="2">
        <name>Zn(2+)</name>
        <dbReference type="ChEBI" id="CHEBI:29105"/>
    </cofactor>
</comment>
<dbReference type="EMBL" id="JAAAIN010000926">
    <property type="protein sequence ID" value="KAG0309566.1"/>
    <property type="molecule type" value="Genomic_DNA"/>
</dbReference>
<evidence type="ECO:0000256" key="6">
    <source>
        <dbReference type="ARBA" id="ARBA00022723"/>
    </source>
</evidence>
<name>A0A9P6R3X8_9FUNG</name>
<evidence type="ECO:0000256" key="18">
    <source>
        <dbReference type="SAM" id="MobiDB-lite"/>
    </source>
</evidence>
<dbReference type="Gene3D" id="3.90.79.10">
    <property type="entry name" value="Nucleoside Triphosphate Pyrophosphohydrolase"/>
    <property type="match status" value="1"/>
</dbReference>
<keyword evidence="21" id="KW-1185">Reference proteome</keyword>
<feature type="region of interest" description="Disordered" evidence="18">
    <location>
        <begin position="98"/>
        <end position="122"/>
    </location>
</feature>
<dbReference type="PROSITE" id="PS00893">
    <property type="entry name" value="NUDIX_BOX"/>
    <property type="match status" value="1"/>
</dbReference>
<dbReference type="GO" id="GO:0046872">
    <property type="term" value="F:metal ion binding"/>
    <property type="evidence" value="ECO:0007669"/>
    <property type="project" value="UniProtKB-KW"/>
</dbReference>
<evidence type="ECO:0000313" key="21">
    <source>
        <dbReference type="Proteomes" id="UP000823405"/>
    </source>
</evidence>
<evidence type="ECO:0000313" key="20">
    <source>
        <dbReference type="EMBL" id="KAG0309566.1"/>
    </source>
</evidence>
<gene>
    <name evidence="20" type="primary">NPY1</name>
    <name evidence="20" type="ORF">BGZ97_013029</name>
</gene>
<dbReference type="GO" id="GO:0005777">
    <property type="term" value="C:peroxisome"/>
    <property type="evidence" value="ECO:0007669"/>
    <property type="project" value="UniProtKB-SubCell"/>
</dbReference>
<dbReference type="PROSITE" id="PS50088">
    <property type="entry name" value="ANK_REPEAT"/>
    <property type="match status" value="1"/>
</dbReference>
<feature type="repeat" description="ANK" evidence="17">
    <location>
        <begin position="34"/>
        <end position="57"/>
    </location>
</feature>
<dbReference type="InterPro" id="IPR015797">
    <property type="entry name" value="NUDIX_hydrolase-like_dom_sf"/>
</dbReference>
<dbReference type="Pfam" id="PF09296">
    <property type="entry name" value="NUDIX-like"/>
    <property type="match status" value="1"/>
</dbReference>
<proteinExistence type="inferred from homology"/>
<organism evidence="20 21">
    <name type="scientific">Linnemannia gamsii</name>
    <dbReference type="NCBI Taxonomy" id="64522"/>
    <lineage>
        <taxon>Eukaryota</taxon>
        <taxon>Fungi</taxon>
        <taxon>Fungi incertae sedis</taxon>
        <taxon>Mucoromycota</taxon>
        <taxon>Mortierellomycotina</taxon>
        <taxon>Mortierellomycetes</taxon>
        <taxon>Mortierellales</taxon>
        <taxon>Mortierellaceae</taxon>
        <taxon>Linnemannia</taxon>
    </lineage>
</organism>
<comment type="catalytic activity">
    <reaction evidence="11">
        <text>a 5'-end NAD(+)-phospho-ribonucleoside in mRNA + H2O = a 5'-end phospho-adenosine-phospho-ribonucleoside in mRNA + beta-nicotinamide D-ribonucleotide + 2 H(+)</text>
        <dbReference type="Rhea" id="RHEA:60876"/>
        <dbReference type="Rhea" id="RHEA-COMP:15698"/>
        <dbReference type="Rhea" id="RHEA-COMP:15719"/>
        <dbReference type="ChEBI" id="CHEBI:14649"/>
        <dbReference type="ChEBI" id="CHEBI:15377"/>
        <dbReference type="ChEBI" id="CHEBI:15378"/>
        <dbReference type="ChEBI" id="CHEBI:144029"/>
        <dbReference type="ChEBI" id="CHEBI:144051"/>
    </reaction>
    <physiologicalReaction direction="left-to-right" evidence="11">
        <dbReference type="Rhea" id="RHEA:60877"/>
    </physiologicalReaction>
</comment>
<dbReference type="EC" id="3.6.1.22" evidence="5"/>
<comment type="similarity">
    <text evidence="4">Belongs to the Nudix hydrolase family. NudC subfamily.</text>
</comment>
<dbReference type="GO" id="GO:0006742">
    <property type="term" value="P:NADP+ catabolic process"/>
    <property type="evidence" value="ECO:0007669"/>
    <property type="project" value="TreeGrafter"/>
</dbReference>
<evidence type="ECO:0000256" key="11">
    <source>
        <dbReference type="ARBA" id="ARBA00023679"/>
    </source>
</evidence>
<reference evidence="20" key="1">
    <citation type="journal article" date="2020" name="Fungal Divers.">
        <title>Resolving the Mortierellaceae phylogeny through synthesis of multi-gene phylogenetics and phylogenomics.</title>
        <authorList>
            <person name="Vandepol N."/>
            <person name="Liber J."/>
            <person name="Desiro A."/>
            <person name="Na H."/>
            <person name="Kennedy M."/>
            <person name="Barry K."/>
            <person name="Grigoriev I.V."/>
            <person name="Miller A.N."/>
            <person name="O'Donnell K."/>
            <person name="Stajich J.E."/>
            <person name="Bonito G."/>
        </authorList>
    </citation>
    <scope>NUCLEOTIDE SEQUENCE</scope>
    <source>
        <strain evidence="20">NVP60</strain>
    </source>
</reference>
<dbReference type="OrthoDB" id="10249612at2759"/>
<evidence type="ECO:0000256" key="7">
    <source>
        <dbReference type="ARBA" id="ARBA00022801"/>
    </source>
</evidence>
<evidence type="ECO:0000256" key="15">
    <source>
        <dbReference type="ARBA" id="ARBA00045837"/>
    </source>
</evidence>
<evidence type="ECO:0000256" key="8">
    <source>
        <dbReference type="ARBA" id="ARBA00022842"/>
    </source>
</evidence>
<keyword evidence="8" id="KW-0460">Magnesium</keyword>
<dbReference type="InterPro" id="IPR036770">
    <property type="entry name" value="Ankyrin_rpt-contain_sf"/>
</dbReference>
<comment type="function">
    <text evidence="15">mRNA decapping enzyme that specifically removes the nicotinamide adenine dinucleotide (NAD) cap from a subset of mRNAs by hydrolyzing the diphosphate linkage to produce nicotinamide mononucleotide (NMN) and 5' monophosphate mRNA. The NAD-cap is present at the 5'-end of some RNAs; in contrast to the canonical N7 methylguanosine (m7G) cap, the NAD cap promotes mRNA decay. Preferentially acts on NAD-capped transcripts in response to nutrient stress. Also acts on free nicotinamide adenine dinucleotide molecules: hydrolyzes NAD(H) into NMN(H) and AMP, and NADPH into NMNH and 2',5'-ADP. May act to regulate the concentration of peroxisomal nicotinamide nucleotide cofactors required for oxidative metabolism in this organelle. Regulates the levels of circadian clock components PER1, PER2, PER3 and CRY2 in the liver.</text>
</comment>
<evidence type="ECO:0000256" key="17">
    <source>
        <dbReference type="PROSITE-ProRule" id="PRU00023"/>
    </source>
</evidence>
<feature type="domain" description="Nudix hydrolase" evidence="19">
    <location>
        <begin position="372"/>
        <end position="503"/>
    </location>
</feature>
<dbReference type="Pfam" id="PF12796">
    <property type="entry name" value="Ank_2"/>
    <property type="match status" value="1"/>
</dbReference>
<dbReference type="InterPro" id="IPR015375">
    <property type="entry name" value="NADH_PPase-like_N"/>
</dbReference>
<dbReference type="SMART" id="SM00248">
    <property type="entry name" value="ANK"/>
    <property type="match status" value="1"/>
</dbReference>
<evidence type="ECO:0000256" key="3">
    <source>
        <dbReference type="ARBA" id="ARBA00004463"/>
    </source>
</evidence>
<dbReference type="GO" id="GO:0035529">
    <property type="term" value="F:NADH pyrophosphatase activity"/>
    <property type="evidence" value="ECO:0007669"/>
    <property type="project" value="TreeGrafter"/>
</dbReference>
<evidence type="ECO:0000256" key="16">
    <source>
        <dbReference type="ARBA" id="ARBA00046702"/>
    </source>
</evidence>
<accession>A0A9P6R3X8</accession>
<comment type="subcellular location">
    <subcellularLocation>
        <location evidence="3">Cytoplasmic granule</location>
    </subcellularLocation>
</comment>
<evidence type="ECO:0000256" key="5">
    <source>
        <dbReference type="ARBA" id="ARBA00012381"/>
    </source>
</evidence>
<dbReference type="PANTHER" id="PTHR42904">
    <property type="entry name" value="NUDIX HYDROLASE, NUDC SUBFAMILY"/>
    <property type="match status" value="1"/>
</dbReference>
<evidence type="ECO:0000259" key="19">
    <source>
        <dbReference type="PROSITE" id="PS51462"/>
    </source>
</evidence>
<dbReference type="NCBIfam" id="NF001299">
    <property type="entry name" value="PRK00241.1"/>
    <property type="match status" value="1"/>
</dbReference>
<dbReference type="InterPro" id="IPR000086">
    <property type="entry name" value="NUDIX_hydrolase_dom"/>
</dbReference>
<evidence type="ECO:0000256" key="2">
    <source>
        <dbReference type="ARBA" id="ARBA00001947"/>
    </source>
</evidence>
<dbReference type="SUPFAM" id="SSF55811">
    <property type="entry name" value="Nudix"/>
    <property type="match status" value="1"/>
</dbReference>